<dbReference type="RefSeq" id="WP_046308598.1">
    <property type="nucleotide sequence ID" value="NZ_CBCSCY010000093.1"/>
</dbReference>
<gene>
    <name evidence="2" type="ORF">PKOR_00425</name>
</gene>
<dbReference type="GO" id="GO:0055085">
    <property type="term" value="P:transmembrane transport"/>
    <property type="evidence" value="ECO:0007669"/>
    <property type="project" value="InterPro"/>
</dbReference>
<name>A0A0E3ZCJ6_9BACT</name>
<feature type="domain" description="TonB C-terminal" evidence="1">
    <location>
        <begin position="28"/>
        <end position="123"/>
    </location>
</feature>
<evidence type="ECO:0000313" key="2">
    <source>
        <dbReference type="EMBL" id="AKD01894.1"/>
    </source>
</evidence>
<dbReference type="Gene3D" id="1.25.40.10">
    <property type="entry name" value="Tetratricopeptide repeat domain"/>
    <property type="match status" value="1"/>
</dbReference>
<dbReference type="HOGENOM" id="CLU_1260483_0_0_10"/>
<sequence length="219" mass="24503">MLFFIQTSFAQLSVADLQQLHNKARYRGTEDDFQRAFAKNLRYPASAMKAGTVGTVLGVIKISGDGEVAAIETLNKADKDLKAEFIRVARLTEKMWAATRDILAFSYAVIPIAFMMKGKGYEAGLSKSPGFFMGLARINGFSTSSSFAAPVKQEKDYVARANKLIEKGKYEKAAKELEQLVNLQPLYLPYYHNLVKLYEKMGDANQVAYYKQVLQLLES</sequence>
<dbReference type="Gene3D" id="3.30.1150.10">
    <property type="match status" value="1"/>
</dbReference>
<accession>A0A0E3ZCJ6</accession>
<dbReference type="InterPro" id="IPR011990">
    <property type="entry name" value="TPR-like_helical_dom_sf"/>
</dbReference>
<dbReference type="PROSITE" id="PS52015">
    <property type="entry name" value="TONB_CTD"/>
    <property type="match status" value="1"/>
</dbReference>
<dbReference type="SUPFAM" id="SSF48452">
    <property type="entry name" value="TPR-like"/>
    <property type="match status" value="1"/>
</dbReference>
<dbReference type="SUPFAM" id="SSF74653">
    <property type="entry name" value="TolA/TonB C-terminal domain"/>
    <property type="match status" value="1"/>
</dbReference>
<dbReference type="EMBL" id="CP009621">
    <property type="protein sequence ID" value="AKD01894.1"/>
    <property type="molecule type" value="Genomic_DNA"/>
</dbReference>
<dbReference type="AlphaFoldDB" id="A0A0E3ZCJ6"/>
<evidence type="ECO:0000313" key="3">
    <source>
        <dbReference type="Proteomes" id="UP000033109"/>
    </source>
</evidence>
<dbReference type="PATRIC" id="fig|400092.3.peg.95"/>
<organism evidence="2 3">
    <name type="scientific">Pontibacter korlensis</name>
    <dbReference type="NCBI Taxonomy" id="400092"/>
    <lineage>
        <taxon>Bacteria</taxon>
        <taxon>Pseudomonadati</taxon>
        <taxon>Bacteroidota</taxon>
        <taxon>Cytophagia</taxon>
        <taxon>Cytophagales</taxon>
        <taxon>Hymenobacteraceae</taxon>
        <taxon>Pontibacter</taxon>
    </lineage>
</organism>
<dbReference type="KEGG" id="pko:PKOR_00425"/>
<dbReference type="Proteomes" id="UP000033109">
    <property type="component" value="Chromosome"/>
</dbReference>
<reference evidence="2 3" key="1">
    <citation type="journal article" date="2015" name="Sci. Rep.">
        <title>Unraveling adaptation of Pontibacter korlensis to radiation and infertility in desert through complete genome and comparative transcriptomic analysis.</title>
        <authorList>
            <person name="Dai J."/>
            <person name="Dai W."/>
            <person name="Qiu C."/>
            <person name="Yang Z."/>
            <person name="Zhang Y."/>
            <person name="Zhou M."/>
            <person name="Zhang L."/>
            <person name="Fang C."/>
            <person name="Gao Q."/>
            <person name="Yang Q."/>
            <person name="Li X."/>
            <person name="Wang Z."/>
            <person name="Wang Z."/>
            <person name="Jia Z."/>
            <person name="Chen X."/>
        </authorList>
    </citation>
    <scope>NUCLEOTIDE SEQUENCE [LARGE SCALE GENOMIC DNA]</scope>
    <source>
        <strain evidence="2 3">X14-1T</strain>
    </source>
</reference>
<dbReference type="InterPro" id="IPR037682">
    <property type="entry name" value="TonB_C"/>
</dbReference>
<protein>
    <recommendedName>
        <fullName evidence="1">TonB C-terminal domain-containing protein</fullName>
    </recommendedName>
</protein>
<evidence type="ECO:0000259" key="1">
    <source>
        <dbReference type="PROSITE" id="PS52015"/>
    </source>
</evidence>
<proteinExistence type="predicted"/>
<dbReference type="OrthoDB" id="1039448at2"/>
<keyword evidence="3" id="KW-1185">Reference proteome</keyword>